<dbReference type="InterPro" id="IPR012334">
    <property type="entry name" value="Pectin_lyas_fold"/>
</dbReference>
<evidence type="ECO:0008006" key="4">
    <source>
        <dbReference type="Google" id="ProtNLM"/>
    </source>
</evidence>
<evidence type="ECO:0000313" key="2">
    <source>
        <dbReference type="EMBL" id="EIY49602.1"/>
    </source>
</evidence>
<organism evidence="2 3">
    <name type="scientific">Bacteroides nordii CL02T12C05</name>
    <dbReference type="NCBI Taxonomy" id="997884"/>
    <lineage>
        <taxon>Bacteria</taxon>
        <taxon>Pseudomonadati</taxon>
        <taxon>Bacteroidota</taxon>
        <taxon>Bacteroidia</taxon>
        <taxon>Bacteroidales</taxon>
        <taxon>Bacteroidaceae</taxon>
        <taxon>Bacteroides</taxon>
    </lineage>
</organism>
<dbReference type="EMBL" id="AGXS01000017">
    <property type="protein sequence ID" value="EIY49602.1"/>
    <property type="molecule type" value="Genomic_DNA"/>
</dbReference>
<accession>I8XHN6</accession>
<dbReference type="eggNOG" id="COG5434">
    <property type="taxonomic scope" value="Bacteria"/>
</dbReference>
<reference evidence="2 3" key="1">
    <citation type="submission" date="2012-02" db="EMBL/GenBank/DDBJ databases">
        <title>The Genome Sequence of Bacteroides nordii CL02T12C05.</title>
        <authorList>
            <consortium name="The Broad Institute Genome Sequencing Platform"/>
            <person name="Earl A."/>
            <person name="Ward D."/>
            <person name="Feldgarden M."/>
            <person name="Gevers D."/>
            <person name="Zitomersky N.L."/>
            <person name="Coyne M.J."/>
            <person name="Comstock L.E."/>
            <person name="Young S.K."/>
            <person name="Zeng Q."/>
            <person name="Gargeya S."/>
            <person name="Fitzgerald M."/>
            <person name="Haas B."/>
            <person name="Abouelleil A."/>
            <person name="Alvarado L."/>
            <person name="Arachchi H.M."/>
            <person name="Berlin A."/>
            <person name="Chapman S.B."/>
            <person name="Gearin G."/>
            <person name="Goldberg J."/>
            <person name="Griggs A."/>
            <person name="Gujja S."/>
            <person name="Hansen M."/>
            <person name="Heiman D."/>
            <person name="Howarth C."/>
            <person name="Larimer J."/>
            <person name="Lui A."/>
            <person name="MacDonald P.J.P."/>
            <person name="McCowen C."/>
            <person name="Montmayeur A."/>
            <person name="Murphy C."/>
            <person name="Neiman D."/>
            <person name="Pearson M."/>
            <person name="Priest M."/>
            <person name="Roberts A."/>
            <person name="Saif S."/>
            <person name="Shea T."/>
            <person name="Sisk P."/>
            <person name="Stolte C."/>
            <person name="Sykes S."/>
            <person name="Wortman J."/>
            <person name="Nusbaum C."/>
            <person name="Birren B."/>
        </authorList>
    </citation>
    <scope>NUCLEOTIDE SEQUENCE [LARGE SCALE GENOMIC DNA]</scope>
    <source>
        <strain evidence="2 3">CL02T12C05</strain>
    </source>
</reference>
<dbReference type="InterPro" id="IPR011050">
    <property type="entry name" value="Pectin_lyase_fold/virulence"/>
</dbReference>
<dbReference type="HOGENOM" id="CLU_027946_0_0_10"/>
<dbReference type="Proteomes" id="UP000003089">
    <property type="component" value="Unassembled WGS sequence"/>
</dbReference>
<keyword evidence="1" id="KW-0732">Signal</keyword>
<dbReference type="STRING" id="997884.HMPREF1068_02698"/>
<keyword evidence="3" id="KW-1185">Reference proteome</keyword>
<dbReference type="AlphaFoldDB" id="I8XHN6"/>
<proteinExistence type="predicted"/>
<comment type="caution">
    <text evidence="2">The sequence shown here is derived from an EMBL/GenBank/DDBJ whole genome shotgun (WGS) entry which is preliminary data.</text>
</comment>
<feature type="signal peptide" evidence="1">
    <location>
        <begin position="1"/>
        <end position="23"/>
    </location>
</feature>
<name>I8XHN6_9BACE</name>
<dbReference type="PATRIC" id="fig|997884.3.peg.2771"/>
<feature type="chain" id="PRO_5003716648" description="Pectate lyase superfamily protein domain-containing protein" evidence="1">
    <location>
        <begin position="24"/>
        <end position="519"/>
    </location>
</feature>
<dbReference type="Gene3D" id="2.160.20.10">
    <property type="entry name" value="Single-stranded right-handed beta-helix, Pectin lyase-like"/>
    <property type="match status" value="1"/>
</dbReference>
<dbReference type="SUPFAM" id="SSF51126">
    <property type="entry name" value="Pectin lyase-like"/>
    <property type="match status" value="1"/>
</dbReference>
<sequence length="519" mass="57885">MSKFQDLICGGAFMVLFATGALAQTKLPPAWQSSLVKITDAGELTYYPDKEGNTIPDFSRVGYHHGDKSIPVYPVTIIVSPVANGDSRNVIQKAIDKVSQMKPDKDGHRGTVLLKRGVYKISESILITTGGVVLEGEGENVNETRLLATGKKRYSLIKVSGTGRAKEVPGTRVKITDAFVPVGTHSFRVSSGKDFRPGDRIMLYRPGTSQWIHDLKMDQIVERKGTRQWTPEEYNLAFEREITKVEGDRIYIDNPVVMQMDAKYGGGEIYKYTFDGRIGEVGVSNLCLESEFENYEDNQHGWIGVEFDKVENCWARNITCRYLGYAAVSCEPMAKNVTVSNSRCLEAKSLITGGFRYGFNNWGQQNLFMNCQSSEGRHDYVTGARVCGPNVFYNCSASQTFADIGPHHRWAVGTLYDNIITDGEINVQDRGQMGSGHGWAGVTQVLWNCRVRRAAIQNPWVSGNNYSIGTKGEKVPGHFKDRPEGIWEGQNEINIFPRSLYVAQLMARQKGADLRILTK</sequence>
<protein>
    <recommendedName>
        <fullName evidence="4">Pectate lyase superfamily protein domain-containing protein</fullName>
    </recommendedName>
</protein>
<gene>
    <name evidence="2" type="ORF">HMPREF1068_02698</name>
</gene>
<evidence type="ECO:0000256" key="1">
    <source>
        <dbReference type="SAM" id="SignalP"/>
    </source>
</evidence>
<evidence type="ECO:0000313" key="3">
    <source>
        <dbReference type="Proteomes" id="UP000003089"/>
    </source>
</evidence>